<gene>
    <name evidence="1" type="ORF">NWE73_06915</name>
</gene>
<dbReference type="RefSeq" id="WP_277577565.1">
    <property type="nucleotide sequence ID" value="NZ_JANRMI010000002.1"/>
</dbReference>
<organism evidence="1 2">
    <name type="scientific">Bdellovibrio svalbardensis</name>
    <dbReference type="NCBI Taxonomy" id="2972972"/>
    <lineage>
        <taxon>Bacteria</taxon>
        <taxon>Pseudomonadati</taxon>
        <taxon>Bdellovibrionota</taxon>
        <taxon>Bdellovibrionia</taxon>
        <taxon>Bdellovibrionales</taxon>
        <taxon>Pseudobdellovibrionaceae</taxon>
        <taxon>Bdellovibrio</taxon>
    </lineage>
</organism>
<name>A0ABT6DGZ6_9BACT</name>
<accession>A0ABT6DGZ6</accession>
<dbReference type="EMBL" id="JANRMI010000002">
    <property type="protein sequence ID" value="MDG0816087.1"/>
    <property type="molecule type" value="Genomic_DNA"/>
</dbReference>
<protein>
    <submittedName>
        <fullName evidence="1">Uncharacterized protein</fullName>
    </submittedName>
</protein>
<comment type="caution">
    <text evidence="1">The sequence shown here is derived from an EMBL/GenBank/DDBJ whole genome shotgun (WGS) entry which is preliminary data.</text>
</comment>
<evidence type="ECO:0000313" key="2">
    <source>
        <dbReference type="Proteomes" id="UP001152321"/>
    </source>
</evidence>
<proteinExistence type="predicted"/>
<keyword evidence="2" id="KW-1185">Reference proteome</keyword>
<evidence type="ECO:0000313" key="1">
    <source>
        <dbReference type="EMBL" id="MDG0816087.1"/>
    </source>
</evidence>
<sequence length="212" mass="24998">MHVLAKQFKILSEELSDLIEKEGWVVRPYQMDSLPFFSALSDEMKQSVCEELKEYLGICRQTQAAGHSISDARFLVNEAREHHGFYFHEDVNKLIEKGDVVEFYTSNHLQIFRTFNYFEYTSYTIEDIYCRPWFSLYERDDEVTKRILEMAVPVFAGKQLTPLLLDVGVHLITERYSLERLQLRNKANWIAPLFKDEDQIGYVNVLRVEPLT</sequence>
<reference evidence="1" key="1">
    <citation type="submission" date="2022-08" db="EMBL/GenBank/DDBJ databases">
        <title>Novel Bdellovibrio Species Isolated from Svalbard: Designation Bdellovibrio svalbardensis.</title>
        <authorList>
            <person name="Mitchell R.J."/>
            <person name="Choi S.Y."/>
        </authorList>
    </citation>
    <scope>NUCLEOTIDE SEQUENCE</scope>
    <source>
        <strain evidence="1">PAP01</strain>
    </source>
</reference>
<dbReference type="Proteomes" id="UP001152321">
    <property type="component" value="Unassembled WGS sequence"/>
</dbReference>